<dbReference type="Proteomes" id="UP000541583">
    <property type="component" value="Unassembled WGS sequence"/>
</dbReference>
<accession>A0ABR6PIX1</accession>
<sequence>MISKINGYDLYLGVAIILNGDRSTTSSFEAPNDVNPVFSHTWEDGVTEYDLNAIPTLVARVFQMSGWMVVDNLDDYLASKTALQGIIYQNYVTFEDPEQGIQVNARLKPGSIKWNRLTPLDAPRIVTEVSMQFDEVLQDAPFKNDGNGGGLTYYIGDNGKYFLTEDNENYIK</sequence>
<reference evidence="1 2" key="1">
    <citation type="submission" date="2020-08" db="EMBL/GenBank/DDBJ databases">
        <title>Genomic Encyclopedia of Type Strains, Phase IV (KMG-V): Genome sequencing to study the core and pangenomes of soil and plant-associated prokaryotes.</title>
        <authorList>
            <person name="Whitman W."/>
        </authorList>
    </citation>
    <scope>NUCLEOTIDE SEQUENCE [LARGE SCALE GENOMIC DNA]</scope>
    <source>
        <strain evidence="1 2">ANJLi2</strain>
    </source>
</reference>
<protein>
    <submittedName>
        <fullName evidence="1">Uncharacterized protein</fullName>
    </submittedName>
</protein>
<organism evidence="1 2">
    <name type="scientific">Mucilaginibacter lappiensis</name>
    <dbReference type="NCBI Taxonomy" id="354630"/>
    <lineage>
        <taxon>Bacteria</taxon>
        <taxon>Pseudomonadati</taxon>
        <taxon>Bacteroidota</taxon>
        <taxon>Sphingobacteriia</taxon>
        <taxon>Sphingobacteriales</taxon>
        <taxon>Sphingobacteriaceae</taxon>
        <taxon>Mucilaginibacter</taxon>
    </lineage>
</organism>
<name>A0ABR6PIX1_9SPHI</name>
<evidence type="ECO:0000313" key="2">
    <source>
        <dbReference type="Proteomes" id="UP000541583"/>
    </source>
</evidence>
<dbReference type="RefSeq" id="WP_076373491.1">
    <property type="nucleotide sequence ID" value="NZ_FTMG01000005.1"/>
</dbReference>
<dbReference type="EMBL" id="JACHCB010000005">
    <property type="protein sequence ID" value="MBB6109707.1"/>
    <property type="molecule type" value="Genomic_DNA"/>
</dbReference>
<proteinExistence type="predicted"/>
<keyword evidence="2" id="KW-1185">Reference proteome</keyword>
<gene>
    <name evidence="1" type="ORF">HDF23_002456</name>
</gene>
<comment type="caution">
    <text evidence="1">The sequence shown here is derived from an EMBL/GenBank/DDBJ whole genome shotgun (WGS) entry which is preliminary data.</text>
</comment>
<evidence type="ECO:0000313" key="1">
    <source>
        <dbReference type="EMBL" id="MBB6109707.1"/>
    </source>
</evidence>